<comment type="caution">
    <text evidence="1">The sequence shown here is derived from an EMBL/GenBank/DDBJ whole genome shotgun (WGS) entry which is preliminary data.</text>
</comment>
<dbReference type="EMBL" id="BKCJ011238861">
    <property type="protein sequence ID" value="GFD08498.1"/>
    <property type="molecule type" value="Genomic_DNA"/>
</dbReference>
<dbReference type="AlphaFoldDB" id="A0A699TGV5"/>
<accession>A0A699TGV5</accession>
<name>A0A699TGV5_TANCI</name>
<gene>
    <name evidence="1" type="ORF">Tci_880467</name>
</gene>
<organism evidence="1">
    <name type="scientific">Tanacetum cinerariifolium</name>
    <name type="common">Dalmatian daisy</name>
    <name type="synonym">Chrysanthemum cinerariifolium</name>
    <dbReference type="NCBI Taxonomy" id="118510"/>
    <lineage>
        <taxon>Eukaryota</taxon>
        <taxon>Viridiplantae</taxon>
        <taxon>Streptophyta</taxon>
        <taxon>Embryophyta</taxon>
        <taxon>Tracheophyta</taxon>
        <taxon>Spermatophyta</taxon>
        <taxon>Magnoliopsida</taxon>
        <taxon>eudicotyledons</taxon>
        <taxon>Gunneridae</taxon>
        <taxon>Pentapetalae</taxon>
        <taxon>asterids</taxon>
        <taxon>campanulids</taxon>
        <taxon>Asterales</taxon>
        <taxon>Asteraceae</taxon>
        <taxon>Asteroideae</taxon>
        <taxon>Anthemideae</taxon>
        <taxon>Anthemidinae</taxon>
        <taxon>Tanacetum</taxon>
    </lineage>
</organism>
<feature type="non-terminal residue" evidence="1">
    <location>
        <position position="1"/>
    </location>
</feature>
<evidence type="ECO:0000313" key="1">
    <source>
        <dbReference type="EMBL" id="GFD08498.1"/>
    </source>
</evidence>
<protein>
    <submittedName>
        <fullName evidence="1">Uncharacterized protein</fullName>
    </submittedName>
</protein>
<proteinExistence type="predicted"/>
<sequence>RTGPDRVLSSAVGVDWLVRVAAGLGQLLRAITVGAPVRRDRTARHDQPHLCDFCGVAQHQRLPVRAGSVQRHPAGDCLDDHLLLCFSGGHLGRDCRSHAVWRIDRQPSTRSGVRGLSDRCGVNAVGSDCASNLGRIVGTQVAGRGGAPAVASQRLIHGRARVH</sequence>
<reference evidence="1" key="1">
    <citation type="journal article" date="2019" name="Sci. Rep.">
        <title>Draft genome of Tanacetum cinerariifolium, the natural source of mosquito coil.</title>
        <authorList>
            <person name="Yamashiro T."/>
            <person name="Shiraishi A."/>
            <person name="Satake H."/>
            <person name="Nakayama K."/>
        </authorList>
    </citation>
    <scope>NUCLEOTIDE SEQUENCE</scope>
</reference>
<feature type="non-terminal residue" evidence="1">
    <location>
        <position position="163"/>
    </location>
</feature>